<comment type="caution">
    <text evidence="2">The sequence shown here is derived from an EMBL/GenBank/DDBJ whole genome shotgun (WGS) entry which is preliminary data.</text>
</comment>
<dbReference type="InterPro" id="IPR007822">
    <property type="entry name" value="LANC-like"/>
</dbReference>
<organism evidence="2 3">
    <name type="scientific">Muribaculum intestinale</name>
    <dbReference type="NCBI Taxonomy" id="1796646"/>
    <lineage>
        <taxon>Bacteria</taxon>
        <taxon>Pseudomonadati</taxon>
        <taxon>Bacteroidota</taxon>
        <taxon>Bacteroidia</taxon>
        <taxon>Bacteroidales</taxon>
        <taxon>Muribaculaceae</taxon>
        <taxon>Muribaculum</taxon>
    </lineage>
</organism>
<gene>
    <name evidence="2" type="ORF">E5333_00015</name>
</gene>
<dbReference type="EMBL" id="SRYD01000001">
    <property type="protein sequence ID" value="TGY76678.1"/>
    <property type="molecule type" value="Genomic_DNA"/>
</dbReference>
<dbReference type="SMART" id="SM01260">
    <property type="entry name" value="LANC_like"/>
    <property type="match status" value="1"/>
</dbReference>
<evidence type="ECO:0000256" key="1">
    <source>
        <dbReference type="PIRSR" id="PIRSR607822-1"/>
    </source>
</evidence>
<keyword evidence="1" id="KW-0862">Zinc</keyword>
<feature type="binding site" evidence="1">
    <location>
        <position position="310"/>
    </location>
    <ligand>
        <name>Zn(2+)</name>
        <dbReference type="ChEBI" id="CHEBI:29105"/>
    </ligand>
</feature>
<dbReference type="Pfam" id="PF05147">
    <property type="entry name" value="LANC_like"/>
    <property type="match status" value="1"/>
</dbReference>
<dbReference type="Gene3D" id="1.50.10.20">
    <property type="match status" value="1"/>
</dbReference>
<feature type="binding site" evidence="1">
    <location>
        <position position="259"/>
    </location>
    <ligand>
        <name>Zn(2+)</name>
        <dbReference type="ChEBI" id="CHEBI:29105"/>
    </ligand>
</feature>
<evidence type="ECO:0008006" key="4">
    <source>
        <dbReference type="Google" id="ProtNLM"/>
    </source>
</evidence>
<dbReference type="GO" id="GO:0046872">
    <property type="term" value="F:metal ion binding"/>
    <property type="evidence" value="ECO:0007669"/>
    <property type="project" value="UniProtKB-KW"/>
</dbReference>
<dbReference type="SUPFAM" id="SSF158745">
    <property type="entry name" value="LanC-like"/>
    <property type="match status" value="1"/>
</dbReference>
<sequence length="393" mass="44351">MHDKLLEYLRKELTRNLEERHIKVSGLLGGTFGETVALFMLNHQLGLPQDDAERFLDETLDEIHHNCLMSTYCNGLAGIGIGLILLNEKDFIELEAEALNNFDAYLSRAMASFTAQGNFDLLHGATGIALYFTKRSDTAIETSREALTAYITSIKKALVKTTGDDGTEYSWCRMKPDFSQEERNISMSHGLSGIANVLAQIYARHILPKTEEKKVKEMIEALTRTILAQRIKFTKYRSAFPSYYKSSDEHSRFSRLAWCYGDLGILATLAIIAETTGNSSLSAHIEPLVLAETTRRRIEQTLVHDACVCHGAAGIYAYFRHASSRFSDCVALHDAERYWKDYILALPVDRLCYDPISKSYHKQYSILNGYAGIAMSLLDDNSVLDKLLLYERI</sequence>
<feature type="binding site" evidence="1">
    <location>
        <position position="309"/>
    </location>
    <ligand>
        <name>Zn(2+)</name>
        <dbReference type="ChEBI" id="CHEBI:29105"/>
    </ligand>
</feature>
<dbReference type="GO" id="GO:0031179">
    <property type="term" value="P:peptide modification"/>
    <property type="evidence" value="ECO:0007669"/>
    <property type="project" value="InterPro"/>
</dbReference>
<evidence type="ECO:0000313" key="2">
    <source>
        <dbReference type="EMBL" id="TGY76678.1"/>
    </source>
</evidence>
<accession>A0A4S2G4H4</accession>
<evidence type="ECO:0000313" key="3">
    <source>
        <dbReference type="Proteomes" id="UP000306630"/>
    </source>
</evidence>
<keyword evidence="1" id="KW-0479">Metal-binding</keyword>
<dbReference type="PRINTS" id="PR01950">
    <property type="entry name" value="LANCSUPER"/>
</dbReference>
<reference evidence="2 3" key="1">
    <citation type="submission" date="2019-04" db="EMBL/GenBank/DDBJ databases">
        <title>Microbes associate with the intestines of laboratory mice.</title>
        <authorList>
            <person name="Navarre W."/>
            <person name="Wong E."/>
            <person name="Huang K."/>
            <person name="Tropini C."/>
            <person name="Ng K."/>
            <person name="Yu B."/>
        </authorList>
    </citation>
    <scope>NUCLEOTIDE SEQUENCE [LARGE SCALE GENOMIC DNA]</scope>
    <source>
        <strain evidence="2 3">NM06_A21</strain>
    </source>
</reference>
<protein>
    <recommendedName>
        <fullName evidence="4">Lanthionine synthetase</fullName>
    </recommendedName>
</protein>
<dbReference type="Proteomes" id="UP000306630">
    <property type="component" value="Unassembled WGS sequence"/>
</dbReference>
<dbReference type="AlphaFoldDB" id="A0A4S2G4H4"/>
<name>A0A4S2G4H4_9BACT</name>
<proteinExistence type="predicted"/>